<organism evidence="1 2">
    <name type="scientific">Deminuibacter soli</name>
    <dbReference type="NCBI Taxonomy" id="2291815"/>
    <lineage>
        <taxon>Bacteria</taxon>
        <taxon>Pseudomonadati</taxon>
        <taxon>Bacteroidota</taxon>
        <taxon>Chitinophagia</taxon>
        <taxon>Chitinophagales</taxon>
        <taxon>Chitinophagaceae</taxon>
        <taxon>Deminuibacter</taxon>
    </lineage>
</organism>
<dbReference type="AlphaFoldDB" id="A0A3E1NCL2"/>
<dbReference type="OrthoDB" id="2972467at2"/>
<name>A0A3E1NCL2_9BACT</name>
<evidence type="ECO:0000313" key="1">
    <source>
        <dbReference type="EMBL" id="RFM25567.1"/>
    </source>
</evidence>
<accession>A0A3E1NCL2</accession>
<dbReference type="PANTHER" id="PTHR32305:SF15">
    <property type="entry name" value="PROTEIN RHSA-RELATED"/>
    <property type="match status" value="1"/>
</dbReference>
<dbReference type="Gene3D" id="2.180.10.10">
    <property type="entry name" value="RHS repeat-associated core"/>
    <property type="match status" value="1"/>
</dbReference>
<protein>
    <recommendedName>
        <fullName evidence="3">RHS repeat-associated core domain-containing protein</fullName>
    </recommendedName>
</protein>
<proteinExistence type="predicted"/>
<gene>
    <name evidence="1" type="ORF">DXN05_24440</name>
</gene>
<comment type="caution">
    <text evidence="1">The sequence shown here is derived from an EMBL/GenBank/DDBJ whole genome shotgun (WGS) entry which is preliminary data.</text>
</comment>
<evidence type="ECO:0000313" key="2">
    <source>
        <dbReference type="Proteomes" id="UP000261284"/>
    </source>
</evidence>
<evidence type="ECO:0008006" key="3">
    <source>
        <dbReference type="Google" id="ProtNLM"/>
    </source>
</evidence>
<dbReference type="PANTHER" id="PTHR32305">
    <property type="match status" value="1"/>
</dbReference>
<dbReference type="EMBL" id="QTJU01000022">
    <property type="protein sequence ID" value="RFM25567.1"/>
    <property type="molecule type" value="Genomic_DNA"/>
</dbReference>
<dbReference type="InterPro" id="IPR050708">
    <property type="entry name" value="T6SS_VgrG/RHS"/>
</dbReference>
<dbReference type="Proteomes" id="UP000261284">
    <property type="component" value="Unassembled WGS sequence"/>
</dbReference>
<reference evidence="1 2" key="1">
    <citation type="submission" date="2018-08" db="EMBL/GenBank/DDBJ databases">
        <title>Chitinophagaceae sp. K23C18032701, a novel bacterium isolated from forest soil.</title>
        <authorList>
            <person name="Wang C."/>
        </authorList>
    </citation>
    <scope>NUCLEOTIDE SEQUENCE [LARGE SCALE GENOMIC DNA]</scope>
    <source>
        <strain evidence="1 2">K23C18032701</strain>
    </source>
</reference>
<feature type="non-terminal residue" evidence="1">
    <location>
        <position position="1"/>
    </location>
</feature>
<dbReference type="RefSeq" id="WP_116849940.1">
    <property type="nucleotide sequence ID" value="NZ_QTJU01000022.1"/>
</dbReference>
<keyword evidence="2" id="KW-1185">Reference proteome</keyword>
<dbReference type="InterPro" id="IPR022385">
    <property type="entry name" value="Rhs_assc_core"/>
</dbReference>
<sequence>KLFELTNHLGNVLATVSDRRQLVSLNNTTIDHYEPVLLSATDYYPFGMEMPGRVYSGGKYRYGFNGKENDNEVKGEGNQQDYGMRIYAPRLGRFLSVDPLSPKYPELTPYQFASNRPIDGIDQDGLEYAQAGQGKYGTIDGTAVMGIYPFHPADMVQKNAHIHDVAQKILTQQKAALFSYLALKDRASVGPTPYYTDAQLHAHESQRQADYDYQGKDQNGNDKPGTRLMNNRHFQGLANNVVIPVLEQAAGEKIGGLALKGISKLANSSFVTLPKPPVQAAVTTVEDASPSAVARSWQGKGDYPGIDDYIDVTLKKGSFVYGGLPGPSNYFTSATAVIGANGEKEALWKGLQVLKNEQFGYRPTMGVYVLKADTKAAFGYTLANPQLGQGGLPQYFIPNWEQVLKQITTIPLK</sequence>
<dbReference type="NCBIfam" id="TIGR03696">
    <property type="entry name" value="Rhs_assc_core"/>
    <property type="match status" value="1"/>
</dbReference>